<evidence type="ECO:0000256" key="1">
    <source>
        <dbReference type="ARBA" id="ARBA00022723"/>
    </source>
</evidence>
<dbReference type="Proteomes" id="UP000243975">
    <property type="component" value="Unassembled WGS sequence"/>
</dbReference>
<dbReference type="Pfam" id="PF00628">
    <property type="entry name" value="PHD"/>
    <property type="match status" value="1"/>
</dbReference>
<dbReference type="Gramene" id="KVI10709">
    <property type="protein sequence ID" value="KVI10709"/>
    <property type="gene ID" value="Ccrd_010913"/>
</dbReference>
<dbReference type="OMA" id="IAVYCIC"/>
<evidence type="ECO:0000256" key="3">
    <source>
        <dbReference type="ARBA" id="ARBA00022833"/>
    </source>
</evidence>
<dbReference type="PROSITE" id="PS51038">
    <property type="entry name" value="BAH"/>
    <property type="match status" value="1"/>
</dbReference>
<keyword evidence="8" id="KW-1185">Reference proteome</keyword>
<dbReference type="Gene3D" id="3.30.40.10">
    <property type="entry name" value="Zinc/RING finger domain, C3HC4 (zinc finger)"/>
    <property type="match status" value="1"/>
</dbReference>
<dbReference type="PROSITE" id="PS50016">
    <property type="entry name" value="ZF_PHD_2"/>
    <property type="match status" value="1"/>
</dbReference>
<sequence>MRSPDPSKPSYIAKVKKIVSDYNGDNVKVHVRWYYRPEEVVGGRKKFHGNKEVFLSDHRDVQAVDAIEGRCKIHTFKNYRKLETVGNDDFYSRLQYCSSTARFSPDRIAVYCICEMPYNPDEFMIQCDGCHDWFHPACIDMTVEAAREMEHFLCQSCLS</sequence>
<evidence type="ECO:0000259" key="6">
    <source>
        <dbReference type="PROSITE" id="PS51038"/>
    </source>
</evidence>
<dbReference type="InterPro" id="IPR001965">
    <property type="entry name" value="Znf_PHD"/>
</dbReference>
<dbReference type="SMART" id="SM00439">
    <property type="entry name" value="BAH"/>
    <property type="match status" value="1"/>
</dbReference>
<dbReference type="SUPFAM" id="SSF57903">
    <property type="entry name" value="FYVE/PHD zinc finger"/>
    <property type="match status" value="1"/>
</dbReference>
<dbReference type="STRING" id="59895.A0A103YKF1"/>
<proteinExistence type="predicted"/>
<dbReference type="InterPro" id="IPR001025">
    <property type="entry name" value="BAH_dom"/>
</dbReference>
<keyword evidence="1" id="KW-0479">Metal-binding</keyword>
<organism evidence="7 8">
    <name type="scientific">Cynara cardunculus var. scolymus</name>
    <name type="common">Globe artichoke</name>
    <name type="synonym">Cynara scolymus</name>
    <dbReference type="NCBI Taxonomy" id="59895"/>
    <lineage>
        <taxon>Eukaryota</taxon>
        <taxon>Viridiplantae</taxon>
        <taxon>Streptophyta</taxon>
        <taxon>Embryophyta</taxon>
        <taxon>Tracheophyta</taxon>
        <taxon>Spermatophyta</taxon>
        <taxon>Magnoliopsida</taxon>
        <taxon>eudicotyledons</taxon>
        <taxon>Gunneridae</taxon>
        <taxon>Pentapetalae</taxon>
        <taxon>asterids</taxon>
        <taxon>campanulids</taxon>
        <taxon>Asterales</taxon>
        <taxon>Asteraceae</taxon>
        <taxon>Carduoideae</taxon>
        <taxon>Cardueae</taxon>
        <taxon>Carduinae</taxon>
        <taxon>Cynara</taxon>
    </lineage>
</organism>
<dbReference type="GO" id="GO:0003682">
    <property type="term" value="F:chromatin binding"/>
    <property type="evidence" value="ECO:0007669"/>
    <property type="project" value="InterPro"/>
</dbReference>
<comment type="caution">
    <text evidence="7">The sequence shown here is derived from an EMBL/GenBank/DDBJ whole genome shotgun (WGS) entry which is preliminary data.</text>
</comment>
<dbReference type="InterPro" id="IPR019786">
    <property type="entry name" value="Zinc_finger_PHD-type_CS"/>
</dbReference>
<feature type="domain" description="PHD-type" evidence="5">
    <location>
        <begin position="109"/>
        <end position="159"/>
    </location>
</feature>
<name>A0A103YKF1_CYNCS</name>
<dbReference type="InterPro" id="IPR019787">
    <property type="entry name" value="Znf_PHD-finger"/>
</dbReference>
<dbReference type="EMBL" id="LEKV01001003">
    <property type="protein sequence ID" value="KVI10709.1"/>
    <property type="molecule type" value="Genomic_DNA"/>
</dbReference>
<feature type="domain" description="BAH" evidence="6">
    <location>
        <begin position="1"/>
        <end position="107"/>
    </location>
</feature>
<dbReference type="Pfam" id="PF01426">
    <property type="entry name" value="BAH"/>
    <property type="match status" value="1"/>
</dbReference>
<keyword evidence="2 4" id="KW-0863">Zinc-finger</keyword>
<dbReference type="InterPro" id="IPR043151">
    <property type="entry name" value="BAH_sf"/>
</dbReference>
<evidence type="ECO:0000256" key="2">
    <source>
        <dbReference type="ARBA" id="ARBA00022771"/>
    </source>
</evidence>
<keyword evidence="3" id="KW-0862">Zinc</keyword>
<dbReference type="Gene3D" id="2.30.30.490">
    <property type="match status" value="1"/>
</dbReference>
<accession>A0A103YKF1</accession>
<dbReference type="GO" id="GO:0008270">
    <property type="term" value="F:zinc ion binding"/>
    <property type="evidence" value="ECO:0007669"/>
    <property type="project" value="UniProtKB-KW"/>
</dbReference>
<protein>
    <submittedName>
        <fullName evidence="7">Bromo adjacent homology (BAH) domain-containing protein</fullName>
    </submittedName>
</protein>
<dbReference type="PROSITE" id="PS01359">
    <property type="entry name" value="ZF_PHD_1"/>
    <property type="match status" value="1"/>
</dbReference>
<evidence type="ECO:0000313" key="7">
    <source>
        <dbReference type="EMBL" id="KVI10709.1"/>
    </source>
</evidence>
<dbReference type="InterPro" id="IPR013083">
    <property type="entry name" value="Znf_RING/FYVE/PHD"/>
</dbReference>
<evidence type="ECO:0000313" key="8">
    <source>
        <dbReference type="Proteomes" id="UP000243975"/>
    </source>
</evidence>
<dbReference type="SMART" id="SM00249">
    <property type="entry name" value="PHD"/>
    <property type="match status" value="1"/>
</dbReference>
<evidence type="ECO:0000256" key="4">
    <source>
        <dbReference type="PROSITE-ProRule" id="PRU00146"/>
    </source>
</evidence>
<evidence type="ECO:0000259" key="5">
    <source>
        <dbReference type="PROSITE" id="PS50016"/>
    </source>
</evidence>
<dbReference type="InterPro" id="IPR011011">
    <property type="entry name" value="Znf_FYVE_PHD"/>
</dbReference>
<dbReference type="AlphaFoldDB" id="A0A103YKF1"/>
<dbReference type="PANTHER" id="PTHR46364">
    <property type="entry name" value="OS08G0421900 PROTEIN"/>
    <property type="match status" value="1"/>
</dbReference>
<reference evidence="7 8" key="1">
    <citation type="journal article" date="2016" name="Sci. Rep.">
        <title>The genome sequence of the outbreeding globe artichoke constructed de novo incorporating a phase-aware low-pass sequencing strategy of F1 progeny.</title>
        <authorList>
            <person name="Scaglione D."/>
            <person name="Reyes-Chin-Wo S."/>
            <person name="Acquadro A."/>
            <person name="Froenicke L."/>
            <person name="Portis E."/>
            <person name="Beitel C."/>
            <person name="Tirone M."/>
            <person name="Mauro R."/>
            <person name="Lo Monaco A."/>
            <person name="Mauromicale G."/>
            <person name="Faccioli P."/>
            <person name="Cattivelli L."/>
            <person name="Rieseberg L."/>
            <person name="Michelmore R."/>
            <person name="Lanteri S."/>
        </authorList>
    </citation>
    <scope>NUCLEOTIDE SEQUENCE [LARGE SCALE GENOMIC DNA]</scope>
    <source>
        <strain evidence="7">2C</strain>
    </source>
</reference>
<gene>
    <name evidence="7" type="ORF">Ccrd_010913</name>
</gene>